<evidence type="ECO:0000313" key="2">
    <source>
        <dbReference type="Proteomes" id="UP001239111"/>
    </source>
</evidence>
<dbReference type="EMBL" id="CM056743">
    <property type="protein sequence ID" value="KAJ8670344.1"/>
    <property type="molecule type" value="Genomic_DNA"/>
</dbReference>
<comment type="caution">
    <text evidence="1">The sequence shown here is derived from an EMBL/GenBank/DDBJ whole genome shotgun (WGS) entry which is preliminary data.</text>
</comment>
<proteinExistence type="predicted"/>
<keyword evidence="2" id="KW-1185">Reference proteome</keyword>
<organism evidence="1 2">
    <name type="scientific">Eretmocerus hayati</name>
    <dbReference type="NCBI Taxonomy" id="131215"/>
    <lineage>
        <taxon>Eukaryota</taxon>
        <taxon>Metazoa</taxon>
        <taxon>Ecdysozoa</taxon>
        <taxon>Arthropoda</taxon>
        <taxon>Hexapoda</taxon>
        <taxon>Insecta</taxon>
        <taxon>Pterygota</taxon>
        <taxon>Neoptera</taxon>
        <taxon>Endopterygota</taxon>
        <taxon>Hymenoptera</taxon>
        <taxon>Apocrita</taxon>
        <taxon>Proctotrupomorpha</taxon>
        <taxon>Chalcidoidea</taxon>
        <taxon>Aphelinidae</taxon>
        <taxon>Aphelininae</taxon>
        <taxon>Eretmocerus</taxon>
    </lineage>
</organism>
<name>A0ACC2NGG3_9HYME</name>
<sequence length="667" mass="75096">MDERKRTVILHMTPNDGKSSPRNGSGQIEDVPSVSSSSTMTPRTKSRLSEKERVLNRATIVPPPRIMQHKDIFSPIKPSKGPMTSLDENVNRERYKPNMSHSEFIQAESSVDHHRVKRDRIEDLKMEKNDNDQGRPIQVVQAHADHTFELDEEALAEILLQEDVKDRSVVVVSVAGAFRKGKSFLLDFFLRFMNSRYVRNETSDNWLGGETDPLSGFSWRGGSERDTTGILMWSKVFPATLADGEKVAVILMDTQGAFDSQSTVRDCATVFALSTMLSSVQIYNLSQNIQEDDLQHLQLFTEYGRLALEKSGSTPFQRLQFLVRDWSYPYECEYGAEGGRKILQKRLEVSDMQHPELQSLRKHINSCFSDISCFLMPHPGLKIATNPKFDGRLSEIESEFKQHLRELIPMLLAQENLVTKKINGQVVKAKELLEYFKSYIKIYKGDELPEPKSMLVATAEANNLSAVAEAKDLYMSMMECVCGGAKPFLATAHLESEHQRCVDKALHQFQNKRKMGGDEFSQLYMEKLQKDIEDAFSQFKAHNESKNIFKAGRTPAVFFAIAVITYILSGILGLVGVYTLAYVCNIIMGCALLTLVLWAYIRYSGELREVGTGIDELASLIWENVMKPVYQQFVEKSVSVAVAQAAEIATNSTIGTTAMSNGKIKST</sequence>
<accession>A0ACC2NGG3</accession>
<gene>
    <name evidence="1" type="ORF">QAD02_001603</name>
</gene>
<reference evidence="1" key="1">
    <citation type="submission" date="2023-04" db="EMBL/GenBank/DDBJ databases">
        <title>A chromosome-level genome assembly of the parasitoid wasp Eretmocerus hayati.</title>
        <authorList>
            <person name="Zhong Y."/>
            <person name="Liu S."/>
            <person name="Liu Y."/>
        </authorList>
    </citation>
    <scope>NUCLEOTIDE SEQUENCE</scope>
    <source>
        <strain evidence="1">ZJU_SS_LIU_2023</strain>
    </source>
</reference>
<dbReference type="Proteomes" id="UP001239111">
    <property type="component" value="Chromosome 3"/>
</dbReference>
<evidence type="ECO:0000313" key="1">
    <source>
        <dbReference type="EMBL" id="KAJ8670344.1"/>
    </source>
</evidence>
<protein>
    <submittedName>
        <fullName evidence="1">Uncharacterized protein</fullName>
    </submittedName>
</protein>